<feature type="compositionally biased region" description="Low complexity" evidence="1">
    <location>
        <begin position="304"/>
        <end position="319"/>
    </location>
</feature>
<evidence type="ECO:0000256" key="1">
    <source>
        <dbReference type="SAM" id="MobiDB-lite"/>
    </source>
</evidence>
<gene>
    <name evidence="2" type="ORF">EZS28_028026</name>
</gene>
<feature type="region of interest" description="Disordered" evidence="1">
    <location>
        <begin position="145"/>
        <end position="164"/>
    </location>
</feature>
<comment type="caution">
    <text evidence="2">The sequence shown here is derived from an EMBL/GenBank/DDBJ whole genome shotgun (WGS) entry which is preliminary data.</text>
</comment>
<dbReference type="Proteomes" id="UP000324800">
    <property type="component" value="Unassembled WGS sequence"/>
</dbReference>
<accession>A0A5J4V320</accession>
<dbReference type="AlphaFoldDB" id="A0A5J4V320"/>
<proteinExistence type="predicted"/>
<protein>
    <submittedName>
        <fullName evidence="2">Uncharacterized protein</fullName>
    </submittedName>
</protein>
<organism evidence="2 3">
    <name type="scientific">Streblomastix strix</name>
    <dbReference type="NCBI Taxonomy" id="222440"/>
    <lineage>
        <taxon>Eukaryota</taxon>
        <taxon>Metamonada</taxon>
        <taxon>Preaxostyla</taxon>
        <taxon>Oxymonadida</taxon>
        <taxon>Streblomastigidae</taxon>
        <taxon>Streblomastix</taxon>
    </lineage>
</organism>
<feature type="compositionally biased region" description="Basic and acidic residues" evidence="1">
    <location>
        <begin position="260"/>
        <end position="278"/>
    </location>
</feature>
<feature type="region of interest" description="Disordered" evidence="1">
    <location>
        <begin position="87"/>
        <end position="108"/>
    </location>
</feature>
<dbReference type="EMBL" id="SNRW01010519">
    <property type="protein sequence ID" value="KAA6376445.1"/>
    <property type="molecule type" value="Genomic_DNA"/>
</dbReference>
<name>A0A5J4V320_9EUKA</name>
<reference evidence="2 3" key="1">
    <citation type="submission" date="2019-03" db="EMBL/GenBank/DDBJ databases">
        <title>Single cell metagenomics reveals metabolic interactions within the superorganism composed of flagellate Streblomastix strix and complex community of Bacteroidetes bacteria on its surface.</title>
        <authorList>
            <person name="Treitli S.C."/>
            <person name="Kolisko M."/>
            <person name="Husnik F."/>
            <person name="Keeling P."/>
            <person name="Hampl V."/>
        </authorList>
    </citation>
    <scope>NUCLEOTIDE SEQUENCE [LARGE SCALE GENOMIC DNA]</scope>
    <source>
        <strain evidence="2">ST1C</strain>
    </source>
</reference>
<feature type="region of interest" description="Disordered" evidence="1">
    <location>
        <begin position="259"/>
        <end position="278"/>
    </location>
</feature>
<evidence type="ECO:0000313" key="2">
    <source>
        <dbReference type="EMBL" id="KAA6376445.1"/>
    </source>
</evidence>
<feature type="compositionally biased region" description="Polar residues" evidence="1">
    <location>
        <begin position="87"/>
        <end position="97"/>
    </location>
</feature>
<feature type="region of interest" description="Disordered" evidence="1">
    <location>
        <begin position="284"/>
        <end position="319"/>
    </location>
</feature>
<evidence type="ECO:0000313" key="3">
    <source>
        <dbReference type="Proteomes" id="UP000324800"/>
    </source>
</evidence>
<sequence>MPESVQITQPLLPATPQQQLQMQGQQPLQQFFQYSGQPMQYPISPTQFPTIPSLNPFLPTMNPQQTQISEPQLPCNETVRDQQISIQPSQQTEQAAIQTVERPRQSATTTRSMYNMLISPIPAYPQQQTSRIPLLLYTIERNQQQRQSQRSISPAHKRVDQSEEDDFPDEIISGIIMPHLPPHKTIEKAQRTWQDRGYDFVRDSNMIQYKNSKQQIKLTSQNPFIFRDWSEFWSYAGFSLEQINISYYILKQFKSQSPLDKSRRNEAVKNYEREKEKAIDNRKAMKNRGEDEVIFDTQSKKKQNSSSNSNCSNSGSRCSKQIFDDWTRKGNSITQ</sequence>